<dbReference type="Pfam" id="PF00931">
    <property type="entry name" value="NB-ARC"/>
    <property type="match status" value="1"/>
</dbReference>
<feature type="compositionally biased region" description="Basic and acidic residues" evidence="3">
    <location>
        <begin position="87"/>
        <end position="140"/>
    </location>
</feature>
<dbReference type="PANTHER" id="PTHR36766">
    <property type="entry name" value="PLANT BROAD-SPECTRUM MILDEW RESISTANCE PROTEIN RPW8"/>
    <property type="match status" value="1"/>
</dbReference>
<dbReference type="GO" id="GO:0006952">
    <property type="term" value="P:defense response"/>
    <property type="evidence" value="ECO:0007669"/>
    <property type="project" value="UniProtKB-KW"/>
</dbReference>
<feature type="compositionally biased region" description="Basic and acidic residues" evidence="3">
    <location>
        <begin position="335"/>
        <end position="347"/>
    </location>
</feature>
<dbReference type="PRINTS" id="PR00364">
    <property type="entry name" value="DISEASERSIST"/>
</dbReference>
<evidence type="ECO:0000259" key="4">
    <source>
        <dbReference type="Pfam" id="PF00931"/>
    </source>
</evidence>
<feature type="region of interest" description="Disordered" evidence="3">
    <location>
        <begin position="53"/>
        <end position="290"/>
    </location>
</feature>
<evidence type="ECO:0000256" key="3">
    <source>
        <dbReference type="SAM" id="MobiDB-lite"/>
    </source>
</evidence>
<gene>
    <name evidence="5" type="ORF">DCAR_020607</name>
</gene>
<sequence length="643" mass="70254">MGDEIVTYILEKLADAIEESEKMKIRFAAKVLLPNLHKEFTELKTLVEQKRDKIKSAAAAAATTTPPSAVKKLPEASKPSVPASTSPKKDEVKKSEAPGNDKKEMAASKNAGDEKETGEAEDDDKKETEAHSDDAADNKESSAVPQIDEKEPGTLLFTTKSDNDADPEQTKSDNATGPEQTKDTAPITSGVISGGGDKKDSIVGTTAKTTSEHGSEITPATDDVTGDKSITPTASAGDGEKESAASKTATLAKPGGADKSETSPVSDKGAPENKPKALSAPGGGKEKAVSQEDLLREQLYYINNLLTEWQMITQNPFSYPSIKEFSNTLKKIKQDLKEPPKKSDESSHPGTRQPTIIKNGSPAKTTPEVVEYRWSTRVNVKTVHGFQDKILSLERLLLLPRKDTNTFKAFGIHGMAGVGKTTLCQSIFSRPKVMEYFFPRIWVCLSKQKGEDVDNKKEVVKRMLRCVGIDDKIINKVDEKQSIRGLLFALRLQLTGKRYLIVLDDAHNPDEWFKMADSDAGNDQNKIYEKFSYGLPKECGGTVIVTSRVEQVVRNMVGEEENLRCIEPLTDLETCWNIFKDTVNEGNTELPASIEKLKAEIVKRCDGLPLAAKLLGQIKHKELRDQQAAAQSGNHQAAGETAK</sequence>
<keyword evidence="1" id="KW-0433">Leucine-rich repeat</keyword>
<feature type="compositionally biased region" description="Low complexity" evidence="3">
    <location>
        <begin position="56"/>
        <end position="69"/>
    </location>
</feature>
<dbReference type="AlphaFoldDB" id="A0A164WNH0"/>
<accession>A0A164WNH0</accession>
<dbReference type="PANTHER" id="PTHR36766:SF30">
    <property type="entry name" value="TIR-NBS TYPE DISEASE RESISTANCE PROTEIN-RELATED"/>
    <property type="match status" value="1"/>
</dbReference>
<proteinExistence type="predicted"/>
<name>A0A164WNH0_DAUCS</name>
<dbReference type="Gene3D" id="1.10.8.430">
    <property type="entry name" value="Helical domain of apoptotic protease-activating factors"/>
    <property type="match status" value="1"/>
</dbReference>
<dbReference type="EMBL" id="LNRQ01000006">
    <property type="protein sequence ID" value="KZM92028.1"/>
    <property type="molecule type" value="Genomic_DNA"/>
</dbReference>
<organism evidence="5">
    <name type="scientific">Daucus carota subsp. sativus</name>
    <name type="common">Carrot</name>
    <dbReference type="NCBI Taxonomy" id="79200"/>
    <lineage>
        <taxon>Eukaryota</taxon>
        <taxon>Viridiplantae</taxon>
        <taxon>Streptophyta</taxon>
        <taxon>Embryophyta</taxon>
        <taxon>Tracheophyta</taxon>
        <taxon>Spermatophyta</taxon>
        <taxon>Magnoliopsida</taxon>
        <taxon>eudicotyledons</taxon>
        <taxon>Gunneridae</taxon>
        <taxon>Pentapetalae</taxon>
        <taxon>asterids</taxon>
        <taxon>campanulids</taxon>
        <taxon>Apiales</taxon>
        <taxon>Apiaceae</taxon>
        <taxon>Apioideae</taxon>
        <taxon>Scandiceae</taxon>
        <taxon>Daucinae</taxon>
        <taxon>Daucus</taxon>
        <taxon>Daucus sect. Daucus</taxon>
    </lineage>
</organism>
<evidence type="ECO:0000256" key="2">
    <source>
        <dbReference type="ARBA" id="ARBA00022821"/>
    </source>
</evidence>
<dbReference type="SUPFAM" id="SSF52540">
    <property type="entry name" value="P-loop containing nucleoside triphosphate hydrolases"/>
    <property type="match status" value="1"/>
</dbReference>
<dbReference type="OrthoDB" id="1900634at2759"/>
<dbReference type="InterPro" id="IPR042197">
    <property type="entry name" value="Apaf_helical"/>
</dbReference>
<protein>
    <recommendedName>
        <fullName evidence="4">NB-ARC domain-containing protein</fullName>
    </recommendedName>
</protein>
<feature type="compositionally biased region" description="Polar residues" evidence="3">
    <location>
        <begin position="348"/>
        <end position="364"/>
    </location>
</feature>
<dbReference type="InterPro" id="IPR027417">
    <property type="entry name" value="P-loop_NTPase"/>
</dbReference>
<dbReference type="InterPro" id="IPR002182">
    <property type="entry name" value="NB-ARC"/>
</dbReference>
<feature type="domain" description="NB-ARC" evidence="4">
    <location>
        <begin position="406"/>
        <end position="587"/>
    </location>
</feature>
<dbReference type="GO" id="GO:0043531">
    <property type="term" value="F:ADP binding"/>
    <property type="evidence" value="ECO:0007669"/>
    <property type="project" value="InterPro"/>
</dbReference>
<feature type="region of interest" description="Disordered" evidence="3">
    <location>
        <begin position="335"/>
        <end position="364"/>
    </location>
</feature>
<reference evidence="5" key="1">
    <citation type="journal article" date="2016" name="Nat. Genet.">
        <title>A high-quality carrot genome assembly provides new insights into carotenoid accumulation and asterid genome evolution.</title>
        <authorList>
            <person name="Iorizzo M."/>
            <person name="Ellison S."/>
            <person name="Senalik D."/>
            <person name="Zeng P."/>
            <person name="Satapoomin P."/>
            <person name="Huang J."/>
            <person name="Bowman M."/>
            <person name="Iovene M."/>
            <person name="Sanseverino W."/>
            <person name="Cavagnaro P."/>
            <person name="Yildiz M."/>
            <person name="Macko-Podgorni A."/>
            <person name="Moranska E."/>
            <person name="Grzebelus E."/>
            <person name="Grzebelus D."/>
            <person name="Ashrafi H."/>
            <person name="Zheng Z."/>
            <person name="Cheng S."/>
            <person name="Spooner D."/>
            <person name="Van Deynze A."/>
            <person name="Simon P."/>
        </authorList>
    </citation>
    <scope>NUCLEOTIDE SEQUENCE [LARGE SCALE GENOMIC DNA]</scope>
    <source>
        <tissue evidence="5">Leaf</tissue>
    </source>
</reference>
<evidence type="ECO:0000313" key="5">
    <source>
        <dbReference type="EMBL" id="KZM92028.1"/>
    </source>
</evidence>
<dbReference type="Gene3D" id="3.40.50.300">
    <property type="entry name" value="P-loop containing nucleotide triphosphate hydrolases"/>
    <property type="match status" value="1"/>
</dbReference>
<evidence type="ECO:0000256" key="1">
    <source>
        <dbReference type="ARBA" id="ARBA00022614"/>
    </source>
</evidence>
<comment type="caution">
    <text evidence="5">The sequence shown here is derived from an EMBL/GenBank/DDBJ whole genome shotgun (WGS) entry which is preliminary data.</text>
</comment>
<dbReference type="Gramene" id="KZM92028">
    <property type="protein sequence ID" value="KZM92028"/>
    <property type="gene ID" value="DCAR_020607"/>
</dbReference>
<keyword evidence="2" id="KW-0611">Plant defense</keyword>